<dbReference type="AlphaFoldDB" id="G8C3Z8"/>
<evidence type="ECO:0000313" key="2">
    <source>
        <dbReference type="EMBL" id="CCE67046.1"/>
    </source>
</evidence>
<evidence type="ECO:0000256" key="1">
    <source>
        <dbReference type="SAM" id="SignalP"/>
    </source>
</evidence>
<reference evidence="2" key="1">
    <citation type="submission" date="2011-11" db="EMBL/GenBank/DDBJ databases">
        <title>Complete genome sequence of Candidatus Mycoplasma haemominutum.</title>
        <authorList>
            <person name="Barker E.N."/>
            <person name="Darby A.C."/>
            <person name="Helps C.R."/>
            <person name="Peters I.R."/>
            <person name="Hughes M.A."/>
            <person name="Radford A.D."/>
            <person name="Novacco M."/>
            <person name="Boretti F."/>
            <person name="Hofmann-Lehmann R."/>
            <person name="Tasker S."/>
        </authorList>
    </citation>
    <scope>NUCLEOTIDE SEQUENCE</scope>
    <source>
        <strain evidence="2">Birmingham 1</strain>
    </source>
</reference>
<name>G8C3Z8_9MOLU</name>
<feature type="chain" id="PRO_5003508775" evidence="1">
    <location>
        <begin position="23"/>
        <end position="672"/>
    </location>
</feature>
<protein>
    <submittedName>
        <fullName evidence="2">Putative ABC substrate-binding protein-iron</fullName>
    </submittedName>
</protein>
<sequence>MFFINKKILFFSLLTASSPSFTFVGTSSPRNKYKIMVNYNGQADLFLSLQITPDYYPYQFKQKSLYDYLTKIDKYLVVNENTSANKKKLGSKLQTRITQLIDKVKTFGPSLWNEDLYEGGLVHRNDQFWTSQETDYLFLEQFILDDYADPLFLINKLPKHKHLMITNFRASRDPYTLFSREIYEFFKPHSQTEESSQNSTTQKLAQLLKNYYQSYSKLFPNNLYRSINYMKFWNSFMELLKGTASNGQSENNQSAETKFFTIPSNGEKLFAPFSTNGIDKTIATLFETLIYSKEEVSQLQQWTSSESSETAKSASKIPLINYLKSNTTAQDTTSENTCSTQSTVSGIQQVHHPALEHQTIKGSSPTSEGTQKDLMVYLAQSAILFQKISKMNNFSSDFSQDSRKEFIEKAWDNAQLIATNYKNRIKKIREYFQAAQIVDSQFNPEKKCFSRSNSKTLAVISYPPSQLGAGNSAIQTISKYPFLYTEIGFKEALPKNGPSHTISLNSHSHEGISEDIFGLDDNGWWWRLGDSSFSKNGFSSFKESVDSVIFLATTDDWNILNSSDNPKMSALQKLIKSDNGEKHSKLSHSSYHLWNEGLRSPLALNLLLDSLVDNLTRQFNVQLSQSVTALSDNSAGNNLSQKYKDAMDWGNYWESQFIEGKSSSDTVSSSVS</sequence>
<keyword evidence="1" id="KW-0732">Signal</keyword>
<dbReference type="PATRIC" id="fig|1116213.3.peg.575"/>
<dbReference type="EMBL" id="HE613254">
    <property type="protein sequence ID" value="CCE67046.1"/>
    <property type="molecule type" value="Genomic_DNA"/>
</dbReference>
<accession>G8C3Z8</accession>
<reference evidence="2" key="2">
    <citation type="submission" date="2011-11" db="EMBL/GenBank/DDBJ databases">
        <authorList>
            <person name="Barker E."/>
        </authorList>
    </citation>
    <scope>NUCLEOTIDE SEQUENCE</scope>
    <source>
        <strain evidence="2">Birmingham 1</strain>
    </source>
</reference>
<dbReference type="OrthoDB" id="393433at2"/>
<feature type="signal peptide" evidence="1">
    <location>
        <begin position="1"/>
        <end position="22"/>
    </location>
</feature>
<dbReference type="KEGG" id="mhb:MHM_05280"/>
<dbReference type="HOGENOM" id="CLU_447470_0_0_14"/>
<organism evidence="2">
    <name type="scientific">Candidatus Mycoplasma haematominutum 'Birmingham 1'</name>
    <dbReference type="NCBI Taxonomy" id="1116213"/>
    <lineage>
        <taxon>Bacteria</taxon>
        <taxon>Bacillati</taxon>
        <taxon>Mycoplasmatota</taxon>
        <taxon>Mollicutes</taxon>
        <taxon>Mycoplasmataceae</taxon>
        <taxon>Mycoplasma</taxon>
    </lineage>
</organism>
<proteinExistence type="predicted"/>
<gene>
    <name evidence="2" type="ORF">MHM_05280</name>
</gene>